<feature type="transmembrane region" description="Helical" evidence="1">
    <location>
        <begin position="324"/>
        <end position="347"/>
    </location>
</feature>
<evidence type="ECO:0000256" key="1">
    <source>
        <dbReference type="SAM" id="Phobius"/>
    </source>
</evidence>
<keyword evidence="4" id="KW-1185">Reference proteome</keyword>
<dbReference type="AlphaFoldDB" id="A0A8J5KFM1"/>
<dbReference type="PANTHER" id="PTHR43139">
    <property type="entry name" value="SI:DKEY-122A22.2"/>
    <property type="match status" value="1"/>
</dbReference>
<protein>
    <recommendedName>
        <fullName evidence="2">AB hydrolase-1 domain-containing protein</fullName>
    </recommendedName>
</protein>
<dbReference type="Proteomes" id="UP000734854">
    <property type="component" value="Unassembled WGS sequence"/>
</dbReference>
<comment type="caution">
    <text evidence="3">The sequence shown here is derived from an EMBL/GenBank/DDBJ whole genome shotgun (WGS) entry which is preliminary data.</text>
</comment>
<feature type="transmembrane region" description="Helical" evidence="1">
    <location>
        <begin position="259"/>
        <end position="279"/>
    </location>
</feature>
<sequence>MASTKSFHHLLQLLAVALLSLFRRVVAAARRLLSFFSLRELLLHLSFLRCGLRPVTLDLGHASLHIWGPNPRRASRKPALLLIHGFGGNSKWQWERQTGALSRSFDLYIPNLLFFDRSRSSCADRCVGYQVWCVAEAMRLLGVARYYVMGISYGGFVAFRLAEMEAESVEHVAILTAGICMSPEQLRVMSAKEKRDVCELLLPQKADDLRALVSRCSSIIHQTNKLYDTQDSVTVVGYPLGGDTISVTKGVVSMLMDPLICLETVVVLPSMIVVSVLVWHSRIMFNGNASESEDTENIGYVIPTTVVSHFLDDYERNGKYTENAIPLIPMAILIKLLVVELILCMLFKEPSLHVAMMLEQASYCYLLSSPPMLCKYGFHLVLSGNRYYISDQRQHVIQAYRNALFVYRENGWSYISDHVHYDVGRFSMLCLYICAFIFNAFNLISFHLLTWYSFIGVLDLAIKHMLEVLACSHLSLATQNVFLNEFPHVVQVLL</sequence>
<dbReference type="EMBL" id="JACMSC010000015">
    <property type="protein sequence ID" value="KAG6488102.1"/>
    <property type="molecule type" value="Genomic_DNA"/>
</dbReference>
<proteinExistence type="predicted"/>
<evidence type="ECO:0000313" key="3">
    <source>
        <dbReference type="EMBL" id="KAG6488102.1"/>
    </source>
</evidence>
<dbReference type="SUPFAM" id="SSF53474">
    <property type="entry name" value="alpha/beta-Hydrolases"/>
    <property type="match status" value="1"/>
</dbReference>
<dbReference type="Pfam" id="PF00561">
    <property type="entry name" value="Abhydrolase_1"/>
    <property type="match status" value="1"/>
</dbReference>
<evidence type="ECO:0000313" key="4">
    <source>
        <dbReference type="Proteomes" id="UP000734854"/>
    </source>
</evidence>
<name>A0A8J5KFM1_ZINOF</name>
<gene>
    <name evidence="3" type="ORF">ZIOFF_056860</name>
</gene>
<dbReference type="PANTHER" id="PTHR43139:SF37">
    <property type="entry name" value="ALPHA_BETA-HYDROLASES SUPERFAMILY PROTEIN"/>
    <property type="match status" value="1"/>
</dbReference>
<feature type="transmembrane region" description="Helical" evidence="1">
    <location>
        <begin position="429"/>
        <end position="455"/>
    </location>
</feature>
<evidence type="ECO:0000259" key="2">
    <source>
        <dbReference type="Pfam" id="PF00561"/>
    </source>
</evidence>
<keyword evidence="1" id="KW-0472">Membrane</keyword>
<feature type="domain" description="AB hydrolase-1" evidence="2">
    <location>
        <begin position="78"/>
        <end position="185"/>
    </location>
</feature>
<dbReference type="Gene3D" id="3.40.50.1820">
    <property type="entry name" value="alpha/beta hydrolase"/>
    <property type="match status" value="1"/>
</dbReference>
<dbReference type="InterPro" id="IPR052370">
    <property type="entry name" value="Meta-cleavage_hydrolase"/>
</dbReference>
<dbReference type="InterPro" id="IPR000073">
    <property type="entry name" value="AB_hydrolase_1"/>
</dbReference>
<dbReference type="InterPro" id="IPR029058">
    <property type="entry name" value="AB_hydrolase_fold"/>
</dbReference>
<keyword evidence="1" id="KW-0812">Transmembrane</keyword>
<accession>A0A8J5KFM1</accession>
<organism evidence="3 4">
    <name type="scientific">Zingiber officinale</name>
    <name type="common">Ginger</name>
    <name type="synonym">Amomum zingiber</name>
    <dbReference type="NCBI Taxonomy" id="94328"/>
    <lineage>
        <taxon>Eukaryota</taxon>
        <taxon>Viridiplantae</taxon>
        <taxon>Streptophyta</taxon>
        <taxon>Embryophyta</taxon>
        <taxon>Tracheophyta</taxon>
        <taxon>Spermatophyta</taxon>
        <taxon>Magnoliopsida</taxon>
        <taxon>Liliopsida</taxon>
        <taxon>Zingiberales</taxon>
        <taxon>Zingiberaceae</taxon>
        <taxon>Zingiber</taxon>
    </lineage>
</organism>
<reference evidence="3 4" key="1">
    <citation type="submission" date="2020-08" db="EMBL/GenBank/DDBJ databases">
        <title>Plant Genome Project.</title>
        <authorList>
            <person name="Zhang R.-G."/>
        </authorList>
    </citation>
    <scope>NUCLEOTIDE SEQUENCE [LARGE SCALE GENOMIC DNA]</scope>
    <source>
        <tissue evidence="3">Rhizome</tissue>
    </source>
</reference>
<keyword evidence="1" id="KW-1133">Transmembrane helix</keyword>